<accession>A0A6A1WY78</accession>
<dbReference type="OrthoDB" id="5279713at2759"/>
<proteinExistence type="predicted"/>
<keyword evidence="3" id="KW-0611">Plant defense</keyword>
<dbReference type="GO" id="GO:0006952">
    <property type="term" value="P:defense response"/>
    <property type="evidence" value="ECO:0007669"/>
    <property type="project" value="UniProtKB-KW"/>
</dbReference>
<name>A0A6A1WY78_9ROSI</name>
<dbReference type="EMBL" id="RXIC02000019">
    <property type="protein sequence ID" value="KAB1227590.1"/>
    <property type="molecule type" value="Genomic_DNA"/>
</dbReference>
<comment type="caution">
    <text evidence="8">The sequence shown here is derived from an EMBL/GenBank/DDBJ whole genome shotgun (WGS) entry which is preliminary data.</text>
</comment>
<dbReference type="Proteomes" id="UP000516437">
    <property type="component" value="Chromosome 1"/>
</dbReference>
<dbReference type="AlphaFoldDB" id="A0A6A1WY78"/>
<dbReference type="InterPro" id="IPR038005">
    <property type="entry name" value="RX-like_CC"/>
</dbReference>
<dbReference type="InterPro" id="IPR002182">
    <property type="entry name" value="NB-ARC"/>
</dbReference>
<dbReference type="Pfam" id="PF00931">
    <property type="entry name" value="NB-ARC"/>
    <property type="match status" value="1"/>
</dbReference>
<evidence type="ECO:0000256" key="5">
    <source>
        <dbReference type="SAM" id="Coils"/>
    </source>
</evidence>
<feature type="domain" description="NB-ARC" evidence="6">
    <location>
        <begin position="177"/>
        <end position="325"/>
    </location>
</feature>
<keyword evidence="5" id="KW-0175">Coiled coil</keyword>
<sequence length="330" mass="37351">MADTFLFNIAGSIVKQASGRLGSRVLKELGLLWGVKGELEKLRNTVSAIQALLLDAENKQAGDNAIKHWLERLNDVVYEADDLLGDFSTEGLLREMITQGRKKTKQVRIFFSKSNQLAYRLKMDCQIKKIREKLDAIEANRKFHLEQRNVDQTGALSNKKWNDSHSCVAGEQVIGRENDKKAVIELLMDSNIKENVSILAIVGIGGLGKTTLAKHIFNDEKIKESFEVKMWVCVSEIFEVQKIVEETLELATKKKPETTVLETLVDNLKKEIEGKKYFLVLDNLWNEDGEKWMSLETLLVGGARESRILVTTRSEKVAKIEAAKQYSLRA</sequence>
<protein>
    <submittedName>
        <fullName evidence="8">Putative disease resistance protein RGA4</fullName>
    </submittedName>
</protein>
<dbReference type="Pfam" id="PF18052">
    <property type="entry name" value="Rx_N"/>
    <property type="match status" value="1"/>
</dbReference>
<reference evidence="8 9" key="1">
    <citation type="journal article" date="2019" name="Plant Biotechnol. J.">
        <title>The red bayberry genome and genetic basis of sex determination.</title>
        <authorList>
            <person name="Jia H.M."/>
            <person name="Jia H.J."/>
            <person name="Cai Q.L."/>
            <person name="Wang Y."/>
            <person name="Zhao H.B."/>
            <person name="Yang W.F."/>
            <person name="Wang G.Y."/>
            <person name="Li Y.H."/>
            <person name="Zhan D.L."/>
            <person name="Shen Y.T."/>
            <person name="Niu Q.F."/>
            <person name="Chang L."/>
            <person name="Qiu J."/>
            <person name="Zhao L."/>
            <person name="Xie H.B."/>
            <person name="Fu W.Y."/>
            <person name="Jin J."/>
            <person name="Li X.W."/>
            <person name="Jiao Y."/>
            <person name="Zhou C.C."/>
            <person name="Tu T."/>
            <person name="Chai C.Y."/>
            <person name="Gao J.L."/>
            <person name="Fan L.J."/>
            <person name="van de Weg E."/>
            <person name="Wang J.Y."/>
            <person name="Gao Z.S."/>
        </authorList>
    </citation>
    <scope>NUCLEOTIDE SEQUENCE [LARGE SCALE GENOMIC DNA]</scope>
    <source>
        <tissue evidence="8">Leaves</tissue>
    </source>
</reference>
<evidence type="ECO:0000259" key="6">
    <source>
        <dbReference type="Pfam" id="PF00931"/>
    </source>
</evidence>
<keyword evidence="1" id="KW-0677">Repeat</keyword>
<evidence type="ECO:0000313" key="8">
    <source>
        <dbReference type="EMBL" id="KAB1227590.1"/>
    </source>
</evidence>
<evidence type="ECO:0000256" key="3">
    <source>
        <dbReference type="ARBA" id="ARBA00022821"/>
    </source>
</evidence>
<evidence type="ECO:0000256" key="4">
    <source>
        <dbReference type="ARBA" id="ARBA00022840"/>
    </source>
</evidence>
<feature type="coiled-coil region" evidence="5">
    <location>
        <begin position="120"/>
        <end position="147"/>
    </location>
</feature>
<dbReference type="PANTHER" id="PTHR36766">
    <property type="entry name" value="PLANT BROAD-SPECTRUM MILDEW RESISTANCE PROTEIN RPW8"/>
    <property type="match status" value="1"/>
</dbReference>
<organism evidence="8 9">
    <name type="scientific">Morella rubra</name>
    <name type="common">Chinese bayberry</name>
    <dbReference type="NCBI Taxonomy" id="262757"/>
    <lineage>
        <taxon>Eukaryota</taxon>
        <taxon>Viridiplantae</taxon>
        <taxon>Streptophyta</taxon>
        <taxon>Embryophyta</taxon>
        <taxon>Tracheophyta</taxon>
        <taxon>Spermatophyta</taxon>
        <taxon>Magnoliopsida</taxon>
        <taxon>eudicotyledons</taxon>
        <taxon>Gunneridae</taxon>
        <taxon>Pentapetalae</taxon>
        <taxon>rosids</taxon>
        <taxon>fabids</taxon>
        <taxon>Fagales</taxon>
        <taxon>Myricaceae</taxon>
        <taxon>Morella</taxon>
    </lineage>
</organism>
<dbReference type="SUPFAM" id="SSF52540">
    <property type="entry name" value="P-loop containing nucleoside triphosphate hydrolases"/>
    <property type="match status" value="1"/>
</dbReference>
<dbReference type="PANTHER" id="PTHR36766:SF38">
    <property type="entry name" value="DISEASE RESISTANCE PROTEIN RGA3"/>
    <property type="match status" value="1"/>
</dbReference>
<dbReference type="Gene3D" id="1.20.5.4130">
    <property type="match status" value="1"/>
</dbReference>
<keyword evidence="9" id="KW-1185">Reference proteome</keyword>
<dbReference type="PRINTS" id="PR00364">
    <property type="entry name" value="DISEASERSIST"/>
</dbReference>
<evidence type="ECO:0000259" key="7">
    <source>
        <dbReference type="Pfam" id="PF18052"/>
    </source>
</evidence>
<keyword evidence="4" id="KW-0067">ATP-binding</keyword>
<dbReference type="Gene3D" id="3.40.50.300">
    <property type="entry name" value="P-loop containing nucleotide triphosphate hydrolases"/>
    <property type="match status" value="1"/>
</dbReference>
<dbReference type="CDD" id="cd14798">
    <property type="entry name" value="RX-CC_like"/>
    <property type="match status" value="1"/>
</dbReference>
<evidence type="ECO:0000256" key="1">
    <source>
        <dbReference type="ARBA" id="ARBA00022737"/>
    </source>
</evidence>
<dbReference type="InterPro" id="IPR041118">
    <property type="entry name" value="Rx_N"/>
</dbReference>
<dbReference type="GO" id="GO:0005524">
    <property type="term" value="F:ATP binding"/>
    <property type="evidence" value="ECO:0007669"/>
    <property type="project" value="UniProtKB-KW"/>
</dbReference>
<dbReference type="FunFam" id="3.40.50.300:FF:001091">
    <property type="entry name" value="Probable disease resistance protein At1g61300"/>
    <property type="match status" value="1"/>
</dbReference>
<evidence type="ECO:0000313" key="9">
    <source>
        <dbReference type="Proteomes" id="UP000516437"/>
    </source>
</evidence>
<evidence type="ECO:0000256" key="2">
    <source>
        <dbReference type="ARBA" id="ARBA00022741"/>
    </source>
</evidence>
<dbReference type="GO" id="GO:0043531">
    <property type="term" value="F:ADP binding"/>
    <property type="evidence" value="ECO:0007669"/>
    <property type="project" value="InterPro"/>
</dbReference>
<dbReference type="InterPro" id="IPR027417">
    <property type="entry name" value="P-loop_NTPase"/>
</dbReference>
<feature type="domain" description="Disease resistance N-terminal" evidence="7">
    <location>
        <begin position="14"/>
        <end position="102"/>
    </location>
</feature>
<keyword evidence="2" id="KW-0547">Nucleotide-binding</keyword>
<gene>
    <name evidence="8" type="ORF">CJ030_MR1G017387</name>
</gene>